<dbReference type="Proteomes" id="UP000031408">
    <property type="component" value="Unassembled WGS sequence"/>
</dbReference>
<dbReference type="OrthoDB" id="9997749at2"/>
<keyword evidence="2" id="KW-0812">Transmembrane</keyword>
<evidence type="ECO:0000256" key="2">
    <source>
        <dbReference type="SAM" id="Phobius"/>
    </source>
</evidence>
<gene>
    <name evidence="3" type="ORF">OI18_23370</name>
</gene>
<organism evidence="3 4">
    <name type="scientific">Flavihumibacter solisilvae</name>
    <dbReference type="NCBI Taxonomy" id="1349421"/>
    <lineage>
        <taxon>Bacteria</taxon>
        <taxon>Pseudomonadati</taxon>
        <taxon>Bacteroidota</taxon>
        <taxon>Chitinophagia</taxon>
        <taxon>Chitinophagales</taxon>
        <taxon>Chitinophagaceae</taxon>
        <taxon>Flavihumibacter</taxon>
    </lineage>
</organism>
<feature type="compositionally biased region" description="Acidic residues" evidence="1">
    <location>
        <begin position="99"/>
        <end position="112"/>
    </location>
</feature>
<accession>A0A0C1KS36</accession>
<evidence type="ECO:0000313" key="4">
    <source>
        <dbReference type="Proteomes" id="UP000031408"/>
    </source>
</evidence>
<sequence>MVISACITLIAGLAGNLWISCAAIALIFILTFVILWRLINFANKNPQAAILEGAEFLVHEQIQMAAKGLKSMPQSLLTLVEEDPPVKLNNELQQLANQPDEDNNNEEEGNNG</sequence>
<protein>
    <submittedName>
        <fullName evidence="3">Uncharacterized protein</fullName>
    </submittedName>
</protein>
<feature type="region of interest" description="Disordered" evidence="1">
    <location>
        <begin position="92"/>
        <end position="112"/>
    </location>
</feature>
<comment type="caution">
    <text evidence="3">The sequence shown here is derived from an EMBL/GenBank/DDBJ whole genome shotgun (WGS) entry which is preliminary data.</text>
</comment>
<keyword evidence="4" id="KW-1185">Reference proteome</keyword>
<proteinExistence type="predicted"/>
<reference evidence="3 4" key="1">
    <citation type="submission" date="2014-11" db="EMBL/GenBank/DDBJ databases">
        <title>Genome sequence of Flavihumibacter solisilvae 3-3.</title>
        <authorList>
            <person name="Zhou G."/>
            <person name="Li M."/>
            <person name="Wang G."/>
        </authorList>
    </citation>
    <scope>NUCLEOTIDE SEQUENCE [LARGE SCALE GENOMIC DNA]</scope>
    <source>
        <strain evidence="3 4">3-3</strain>
    </source>
</reference>
<keyword evidence="2" id="KW-0472">Membrane</keyword>
<dbReference type="AlphaFoldDB" id="A0A0C1KS36"/>
<name>A0A0C1KS36_9BACT</name>
<feature type="transmembrane region" description="Helical" evidence="2">
    <location>
        <begin position="17"/>
        <end position="39"/>
    </location>
</feature>
<evidence type="ECO:0000313" key="3">
    <source>
        <dbReference type="EMBL" id="KIC90266.1"/>
    </source>
</evidence>
<evidence type="ECO:0000256" key="1">
    <source>
        <dbReference type="SAM" id="MobiDB-lite"/>
    </source>
</evidence>
<dbReference type="RefSeq" id="WP_039144756.1">
    <property type="nucleotide sequence ID" value="NZ_JSVC01000055.1"/>
</dbReference>
<keyword evidence="2" id="KW-1133">Transmembrane helix</keyword>
<dbReference type="EMBL" id="JSVC01000055">
    <property type="protein sequence ID" value="KIC90266.1"/>
    <property type="molecule type" value="Genomic_DNA"/>
</dbReference>